<feature type="transmembrane region" description="Helical" evidence="1">
    <location>
        <begin position="159"/>
        <end position="179"/>
    </location>
</feature>
<protein>
    <recommendedName>
        <fullName evidence="4">Prenyltransferase</fullName>
    </recommendedName>
</protein>
<proteinExistence type="predicted"/>
<keyword evidence="1" id="KW-0472">Membrane</keyword>
<evidence type="ECO:0000313" key="2">
    <source>
        <dbReference type="EMBL" id="TGN09118.1"/>
    </source>
</evidence>
<feature type="transmembrane region" description="Helical" evidence="1">
    <location>
        <begin position="104"/>
        <end position="122"/>
    </location>
</feature>
<feature type="transmembrane region" description="Helical" evidence="1">
    <location>
        <begin position="37"/>
        <end position="53"/>
    </location>
</feature>
<accession>A0A4R9LNP0</accession>
<evidence type="ECO:0008006" key="4">
    <source>
        <dbReference type="Google" id="ProtNLM"/>
    </source>
</evidence>
<feature type="transmembrane region" description="Helical" evidence="1">
    <location>
        <begin position="9"/>
        <end position="31"/>
    </location>
</feature>
<evidence type="ECO:0000256" key="1">
    <source>
        <dbReference type="SAM" id="Phobius"/>
    </source>
</evidence>
<dbReference type="AlphaFoldDB" id="A0A4R9LNP0"/>
<feature type="transmembrane region" description="Helical" evidence="1">
    <location>
        <begin position="227"/>
        <end position="246"/>
    </location>
</feature>
<comment type="caution">
    <text evidence="2">The sequence shown here is derived from an EMBL/GenBank/DDBJ whole genome shotgun (WGS) entry which is preliminary data.</text>
</comment>
<dbReference type="Proteomes" id="UP000298264">
    <property type="component" value="Unassembled WGS sequence"/>
</dbReference>
<gene>
    <name evidence="2" type="ORF">EHS11_12845</name>
</gene>
<feature type="transmembrane region" description="Helical" evidence="1">
    <location>
        <begin position="200"/>
        <end position="221"/>
    </location>
</feature>
<evidence type="ECO:0000313" key="3">
    <source>
        <dbReference type="Proteomes" id="UP000298264"/>
    </source>
</evidence>
<sequence>MVKKLFFPFFYLSADVLLSVFGNVALLSLSLSVKPKIPILVCLGLAVFSIYILDRSSDSIREKGGVKTERGIFYQNKIGLTVFAGLLSLTFSVILGFLYLPLSFFIAGVVLGFLVFLYFISTQFFRISFLPKEIVLSLLYTLGISFPVLLERFPDYDEYPIFFTLFLSVLCNVLLTYRNDLEWDKQFRFKTITLYLGKEYTTMLFYTLSGIGIGLCIYFGLQDPNHHLPALCLSFTFCYLIFLEPWGRKNSPVWFKTFCELAYGPFLFLWMI</sequence>
<keyword evidence="3" id="KW-1185">Reference proteome</keyword>
<dbReference type="RefSeq" id="WP_135764809.1">
    <property type="nucleotide sequence ID" value="NZ_RQHV01000053.1"/>
</dbReference>
<name>A0A4R9LNP0_9LEPT</name>
<feature type="transmembrane region" description="Helical" evidence="1">
    <location>
        <begin position="134"/>
        <end position="153"/>
    </location>
</feature>
<organism evidence="2 3">
    <name type="scientific">Leptospira ilyithenensis</name>
    <dbReference type="NCBI Taxonomy" id="2484901"/>
    <lineage>
        <taxon>Bacteria</taxon>
        <taxon>Pseudomonadati</taxon>
        <taxon>Spirochaetota</taxon>
        <taxon>Spirochaetia</taxon>
        <taxon>Leptospirales</taxon>
        <taxon>Leptospiraceae</taxon>
        <taxon>Leptospira</taxon>
    </lineage>
</organism>
<dbReference type="OrthoDB" id="321826at2"/>
<keyword evidence="1" id="KW-0812">Transmembrane</keyword>
<keyword evidence="1" id="KW-1133">Transmembrane helix</keyword>
<feature type="transmembrane region" description="Helical" evidence="1">
    <location>
        <begin position="78"/>
        <end position="98"/>
    </location>
</feature>
<dbReference type="EMBL" id="RQHV01000053">
    <property type="protein sequence ID" value="TGN09118.1"/>
    <property type="molecule type" value="Genomic_DNA"/>
</dbReference>
<reference evidence="2" key="1">
    <citation type="journal article" date="2019" name="PLoS Negl. Trop. Dis.">
        <title>Revisiting the worldwide diversity of Leptospira species in the environment.</title>
        <authorList>
            <person name="Vincent A.T."/>
            <person name="Schiettekatte O."/>
            <person name="Bourhy P."/>
            <person name="Veyrier F.J."/>
            <person name="Picardeau M."/>
        </authorList>
    </citation>
    <scope>NUCLEOTIDE SEQUENCE [LARGE SCALE GENOMIC DNA]</scope>
    <source>
        <strain evidence="2">201400974</strain>
    </source>
</reference>